<dbReference type="Gene3D" id="3.10.10.10">
    <property type="entry name" value="HIV Type 1 Reverse Transcriptase, subunit A, domain 1"/>
    <property type="match status" value="1"/>
</dbReference>
<feature type="compositionally biased region" description="Basic residues" evidence="1">
    <location>
        <begin position="23"/>
        <end position="37"/>
    </location>
</feature>
<dbReference type="GO" id="GO:0004523">
    <property type="term" value="F:RNA-DNA hybrid ribonuclease activity"/>
    <property type="evidence" value="ECO:0007669"/>
    <property type="project" value="InterPro"/>
</dbReference>
<keyword evidence="3" id="KW-0808">Transferase</keyword>
<dbReference type="InterPro" id="IPR012337">
    <property type="entry name" value="RNaseH-like_sf"/>
</dbReference>
<dbReference type="InterPro" id="IPR043502">
    <property type="entry name" value="DNA/RNA_pol_sf"/>
</dbReference>
<accession>A0A699I199</accession>
<dbReference type="InterPro" id="IPR036397">
    <property type="entry name" value="RNaseH_sf"/>
</dbReference>
<comment type="caution">
    <text evidence="3">The sequence shown here is derived from an EMBL/GenBank/DDBJ whole genome shotgun (WGS) entry which is preliminary data.</text>
</comment>
<dbReference type="Pfam" id="PF13456">
    <property type="entry name" value="RVT_3"/>
    <property type="match status" value="1"/>
</dbReference>
<dbReference type="AlphaFoldDB" id="A0A699I199"/>
<dbReference type="GO" id="GO:0003676">
    <property type="term" value="F:nucleic acid binding"/>
    <property type="evidence" value="ECO:0007669"/>
    <property type="project" value="InterPro"/>
</dbReference>
<dbReference type="PANTHER" id="PTHR48475">
    <property type="entry name" value="RIBONUCLEASE H"/>
    <property type="match status" value="1"/>
</dbReference>
<dbReference type="SUPFAM" id="SSF53098">
    <property type="entry name" value="Ribonuclease H-like"/>
    <property type="match status" value="1"/>
</dbReference>
<reference evidence="3" key="1">
    <citation type="journal article" date="2019" name="Sci. Rep.">
        <title>Draft genome of Tanacetum cinerariifolium, the natural source of mosquito coil.</title>
        <authorList>
            <person name="Yamashiro T."/>
            <person name="Shiraishi A."/>
            <person name="Satake H."/>
            <person name="Nakayama K."/>
        </authorList>
    </citation>
    <scope>NUCLEOTIDE SEQUENCE</scope>
</reference>
<evidence type="ECO:0000256" key="1">
    <source>
        <dbReference type="SAM" id="MobiDB-lite"/>
    </source>
</evidence>
<gene>
    <name evidence="3" type="ORF">Tci_464567</name>
</gene>
<sequence>METTRSRTEAKFQEGMIPEPTKARAKARQIHPHKNTKRNLGFGQREVQASSSMTTPVEKRNAKKFYEFHGEVGHTTDECMHLKRQIEEMLKAGKLKGKTDGNTNGEEDGAEGPLIIEAEMGGNFMHRMYVDGGSSSEILYEHCLNRFRPEVRSQLILATTPLVGFSGEIIWPLGQISLLVKIGDEEHSTSAWMNFMVVRSPSPYNEIIGGIVTLRSSKIIPLECKMVSGPGIPQPVINQVTEEKIQVAIYLEYMEQTIAIGSTLTEEGKKELCDLLRHNLDIFTWKPTDMTGVPRHIVEHRIREGCLPVRQKKRGKAPEKNKAIYEEVKKLVDTRIMKEVHYHSWLSNPVMVKKHDDSWRMCVDFKDLNKACPKHDGSGAGLIITNPEGMKFTYALRFRFDATNNEAEYEALIAGLRIAKQMGVKNAQANVDSRMVANQVNRTYVAKDPGMIKRNSTEEKKKARAVRRKARRYVVTNGVLYKKSFLGPWLRCIGPLQANYIPQEIHEGSCSMHAGPKFVVPNALRSGYYRPAMHADARKLIKEYSDCRVHLPMPRNPQQNLTPITSPWPFYKLGIDIVGPFPEGPSKVKFLIVAIDYFTKWIEAKPMATITRAQETSSTEAMKQAIRRMEASSDLSGKEYMKSRKHWAKEHTNLETVMGTPFREPGTSATSRNAMCMKCKHLSNARKGSEDGTA</sequence>
<feature type="domain" description="RNase H type-1" evidence="2">
    <location>
        <begin position="377"/>
        <end position="443"/>
    </location>
</feature>
<dbReference type="EMBL" id="BKCJ010223079">
    <property type="protein sequence ID" value="GEY92593.1"/>
    <property type="molecule type" value="Genomic_DNA"/>
</dbReference>
<organism evidence="3">
    <name type="scientific">Tanacetum cinerariifolium</name>
    <name type="common">Dalmatian daisy</name>
    <name type="synonym">Chrysanthemum cinerariifolium</name>
    <dbReference type="NCBI Taxonomy" id="118510"/>
    <lineage>
        <taxon>Eukaryota</taxon>
        <taxon>Viridiplantae</taxon>
        <taxon>Streptophyta</taxon>
        <taxon>Embryophyta</taxon>
        <taxon>Tracheophyta</taxon>
        <taxon>Spermatophyta</taxon>
        <taxon>Magnoliopsida</taxon>
        <taxon>eudicotyledons</taxon>
        <taxon>Gunneridae</taxon>
        <taxon>Pentapetalae</taxon>
        <taxon>asterids</taxon>
        <taxon>campanulids</taxon>
        <taxon>Asterales</taxon>
        <taxon>Asteraceae</taxon>
        <taxon>Asteroideae</taxon>
        <taxon>Anthemideae</taxon>
        <taxon>Anthemidinae</taxon>
        <taxon>Tanacetum</taxon>
    </lineage>
</organism>
<feature type="region of interest" description="Disordered" evidence="1">
    <location>
        <begin position="20"/>
        <end position="41"/>
    </location>
</feature>
<dbReference type="SUPFAM" id="SSF56672">
    <property type="entry name" value="DNA/RNA polymerases"/>
    <property type="match status" value="1"/>
</dbReference>
<dbReference type="InterPro" id="IPR002156">
    <property type="entry name" value="RNaseH_domain"/>
</dbReference>
<proteinExistence type="predicted"/>
<dbReference type="GO" id="GO:0003964">
    <property type="term" value="F:RNA-directed DNA polymerase activity"/>
    <property type="evidence" value="ECO:0007669"/>
    <property type="project" value="UniProtKB-KW"/>
</dbReference>
<protein>
    <submittedName>
        <fullName evidence="3">Reverse transcriptase domain-containing protein</fullName>
    </submittedName>
</protein>
<name>A0A699I199_TANCI</name>
<evidence type="ECO:0000259" key="2">
    <source>
        <dbReference type="Pfam" id="PF13456"/>
    </source>
</evidence>
<dbReference type="Gene3D" id="3.30.420.10">
    <property type="entry name" value="Ribonuclease H-like superfamily/Ribonuclease H"/>
    <property type="match status" value="2"/>
</dbReference>
<evidence type="ECO:0000313" key="3">
    <source>
        <dbReference type="EMBL" id="GEY92593.1"/>
    </source>
</evidence>
<dbReference type="PANTHER" id="PTHR48475:SF2">
    <property type="entry name" value="RIBONUCLEASE H"/>
    <property type="match status" value="1"/>
</dbReference>
<keyword evidence="3" id="KW-0548">Nucleotidyltransferase</keyword>
<keyword evidence="3" id="KW-0695">RNA-directed DNA polymerase</keyword>